<keyword evidence="1" id="KW-0808">Transferase</keyword>
<comment type="caution">
    <text evidence="5">The sequence shown here is derived from an EMBL/GenBank/DDBJ whole genome shotgun (WGS) entry which is preliminary data.</text>
</comment>
<evidence type="ECO:0008006" key="7">
    <source>
        <dbReference type="Google" id="ProtNLM"/>
    </source>
</evidence>
<dbReference type="InterPro" id="IPR016039">
    <property type="entry name" value="Thiolase-like"/>
</dbReference>
<evidence type="ECO:0000313" key="5">
    <source>
        <dbReference type="EMBL" id="TDD41372.1"/>
    </source>
</evidence>
<protein>
    <recommendedName>
        <fullName evidence="7">3-oxoacyl-ACP synthase</fullName>
    </recommendedName>
</protein>
<dbReference type="AlphaFoldDB" id="A0A4R4YDW8"/>
<evidence type="ECO:0000256" key="1">
    <source>
        <dbReference type="ARBA" id="ARBA00022679"/>
    </source>
</evidence>
<evidence type="ECO:0000313" key="6">
    <source>
        <dbReference type="Proteomes" id="UP000294947"/>
    </source>
</evidence>
<evidence type="ECO:0000259" key="4">
    <source>
        <dbReference type="Pfam" id="PF08545"/>
    </source>
</evidence>
<keyword evidence="2" id="KW-0012">Acyltransferase</keyword>
<reference evidence="5 6" key="1">
    <citation type="submission" date="2019-03" db="EMBL/GenBank/DDBJ databases">
        <title>Draft genome sequences of novel Actinobacteria.</title>
        <authorList>
            <person name="Sahin N."/>
            <person name="Ay H."/>
            <person name="Saygin H."/>
        </authorList>
    </citation>
    <scope>NUCLEOTIDE SEQUENCE [LARGE SCALE GENOMIC DNA]</scope>
    <source>
        <strain evidence="5 6">7K502</strain>
    </source>
</reference>
<organism evidence="5 6">
    <name type="scientific">Saccharopolyspora elongata</name>
    <dbReference type="NCBI Taxonomy" id="2530387"/>
    <lineage>
        <taxon>Bacteria</taxon>
        <taxon>Bacillati</taxon>
        <taxon>Actinomycetota</taxon>
        <taxon>Actinomycetes</taxon>
        <taxon>Pseudonocardiales</taxon>
        <taxon>Pseudonocardiaceae</taxon>
        <taxon>Saccharopolyspora</taxon>
    </lineage>
</organism>
<dbReference type="Pfam" id="PF08545">
    <property type="entry name" value="ACP_syn_III"/>
    <property type="match status" value="1"/>
</dbReference>
<accession>A0A4R4YDW8</accession>
<name>A0A4R4YDW8_9PSEU</name>
<dbReference type="EMBL" id="SMKW01000059">
    <property type="protein sequence ID" value="TDD41372.1"/>
    <property type="molecule type" value="Genomic_DNA"/>
</dbReference>
<dbReference type="CDD" id="cd00827">
    <property type="entry name" value="init_cond_enzymes"/>
    <property type="match status" value="1"/>
</dbReference>
<dbReference type="GO" id="GO:0044550">
    <property type="term" value="P:secondary metabolite biosynthetic process"/>
    <property type="evidence" value="ECO:0007669"/>
    <property type="project" value="TreeGrafter"/>
</dbReference>
<sequence length="337" mass="36308">MRHRGITINGIGAVTGDLMSAADAIRAGHYSAQQSQRNHQDSLAVAPECTGPELAIRAGRQALRGFHRRLDLHLHATIHDPGLDFWSPNCFVADQLGVDTTMTLAVNGMSNSMVAGLELATNVLKGQPGQAALLTAGDTFHTPLFDRWQTDPGITYGDAGAAVLLQRDSGNDAVAELISTASCAQPQLEGLHRGNTGWYNGNTYRRPIQLRQRKARWLATHDGPGSLETLNAAAVSTVVKQALYDAEIELDDLRYLLCPHYGAPLTHRHCLAPLGIPEERSSTFLASRYGHMGACDQIVGLHHLLTRRLVAAGDHIALLGIGVGMTWTAAILRITTN</sequence>
<dbReference type="Pfam" id="PF08541">
    <property type="entry name" value="ACP_syn_III_C"/>
    <property type="match status" value="1"/>
</dbReference>
<dbReference type="SUPFAM" id="SSF53901">
    <property type="entry name" value="Thiolase-like"/>
    <property type="match status" value="1"/>
</dbReference>
<feature type="domain" description="Beta-ketoacyl-[acyl-carrier-protein] synthase III C-terminal" evidence="3">
    <location>
        <begin position="245"/>
        <end position="334"/>
    </location>
</feature>
<dbReference type="OrthoDB" id="7055207at2"/>
<dbReference type="InterPro" id="IPR013751">
    <property type="entry name" value="ACP_syn_III_N"/>
</dbReference>
<dbReference type="Gene3D" id="3.40.47.10">
    <property type="match status" value="2"/>
</dbReference>
<dbReference type="InterPro" id="IPR013747">
    <property type="entry name" value="ACP_syn_III_C"/>
</dbReference>
<evidence type="ECO:0000256" key="2">
    <source>
        <dbReference type="ARBA" id="ARBA00023315"/>
    </source>
</evidence>
<feature type="domain" description="Beta-ketoacyl-[acyl-carrier-protein] synthase III N-terminal" evidence="4">
    <location>
        <begin position="107"/>
        <end position="172"/>
    </location>
</feature>
<dbReference type="GO" id="GO:0006633">
    <property type="term" value="P:fatty acid biosynthetic process"/>
    <property type="evidence" value="ECO:0007669"/>
    <property type="project" value="InterPro"/>
</dbReference>
<gene>
    <name evidence="5" type="ORF">E1288_32870</name>
</gene>
<proteinExistence type="predicted"/>
<keyword evidence="6" id="KW-1185">Reference proteome</keyword>
<dbReference type="GO" id="GO:0004315">
    <property type="term" value="F:3-oxoacyl-[acyl-carrier-protein] synthase activity"/>
    <property type="evidence" value="ECO:0007669"/>
    <property type="project" value="InterPro"/>
</dbReference>
<evidence type="ECO:0000259" key="3">
    <source>
        <dbReference type="Pfam" id="PF08541"/>
    </source>
</evidence>
<dbReference type="Proteomes" id="UP000294947">
    <property type="component" value="Unassembled WGS sequence"/>
</dbReference>
<dbReference type="PANTHER" id="PTHR34069">
    <property type="entry name" value="3-OXOACYL-[ACYL-CARRIER-PROTEIN] SYNTHASE 3"/>
    <property type="match status" value="1"/>
</dbReference>
<dbReference type="PANTHER" id="PTHR34069:SF2">
    <property type="entry name" value="BETA-KETOACYL-[ACYL-CARRIER-PROTEIN] SYNTHASE III"/>
    <property type="match status" value="1"/>
</dbReference>